<dbReference type="SUPFAM" id="SSF47576">
    <property type="entry name" value="Calponin-homology domain, CH-domain"/>
    <property type="match status" value="1"/>
</dbReference>
<feature type="domain" description="Calponin-homology (CH)" evidence="3">
    <location>
        <begin position="142"/>
        <end position="250"/>
    </location>
</feature>
<dbReference type="Gene3D" id="1.10.418.10">
    <property type="entry name" value="Calponin-like domain"/>
    <property type="match status" value="2"/>
</dbReference>
<dbReference type="GeneID" id="68112135"/>
<dbReference type="PROSITE" id="PS51125">
    <property type="entry name" value="NHL"/>
    <property type="match status" value="3"/>
</dbReference>
<organism evidence="4 5">
    <name type="scientific">Naegleria fowleri</name>
    <name type="common">Brain eating amoeba</name>
    <dbReference type="NCBI Taxonomy" id="5763"/>
    <lineage>
        <taxon>Eukaryota</taxon>
        <taxon>Discoba</taxon>
        <taxon>Heterolobosea</taxon>
        <taxon>Tetramitia</taxon>
        <taxon>Eutetramitia</taxon>
        <taxon>Vahlkampfiidae</taxon>
        <taxon>Naegleria</taxon>
    </lineage>
</organism>
<name>A0A6A5BMY4_NAEFO</name>
<gene>
    <name evidence="4" type="ORF">FDP41_004917</name>
</gene>
<dbReference type="AlphaFoldDB" id="A0A6A5BMY4"/>
<dbReference type="InterPro" id="IPR050952">
    <property type="entry name" value="TRIM-NHL_E3_ligases"/>
</dbReference>
<dbReference type="SMART" id="SM00033">
    <property type="entry name" value="CH"/>
    <property type="match status" value="2"/>
</dbReference>
<dbReference type="CDD" id="cd05819">
    <property type="entry name" value="NHL"/>
    <property type="match status" value="2"/>
</dbReference>
<proteinExistence type="predicted"/>
<evidence type="ECO:0000256" key="1">
    <source>
        <dbReference type="ARBA" id="ARBA00022737"/>
    </source>
</evidence>
<keyword evidence="1" id="KW-0677">Repeat</keyword>
<comment type="caution">
    <text evidence="4">The sequence shown here is derived from an EMBL/GenBank/DDBJ whole genome shotgun (WGS) entry which is preliminary data.</text>
</comment>
<dbReference type="SUPFAM" id="SSF101898">
    <property type="entry name" value="NHL repeat"/>
    <property type="match status" value="1"/>
</dbReference>
<feature type="repeat" description="NHL" evidence="2">
    <location>
        <begin position="519"/>
        <end position="551"/>
    </location>
</feature>
<dbReference type="InterPro" id="IPR036872">
    <property type="entry name" value="CH_dom_sf"/>
</dbReference>
<evidence type="ECO:0000259" key="3">
    <source>
        <dbReference type="PROSITE" id="PS50021"/>
    </source>
</evidence>
<reference evidence="4 5" key="1">
    <citation type="journal article" date="2019" name="Sci. Rep.">
        <title>Nanopore sequencing improves the draft genome of the human pathogenic amoeba Naegleria fowleri.</title>
        <authorList>
            <person name="Liechti N."/>
            <person name="Schurch N."/>
            <person name="Bruggmann R."/>
            <person name="Wittwer M."/>
        </authorList>
    </citation>
    <scope>NUCLEOTIDE SEQUENCE [LARGE SCALE GENOMIC DNA]</scope>
    <source>
        <strain evidence="4 5">ATCC 30894</strain>
    </source>
</reference>
<protein>
    <recommendedName>
        <fullName evidence="3">Calponin-homology (CH) domain-containing protein</fullName>
    </recommendedName>
</protein>
<dbReference type="Pfam" id="PF01436">
    <property type="entry name" value="NHL"/>
    <property type="match status" value="2"/>
</dbReference>
<dbReference type="Pfam" id="PF00307">
    <property type="entry name" value="CH"/>
    <property type="match status" value="2"/>
</dbReference>
<feature type="domain" description="Calponin-homology (CH)" evidence="3">
    <location>
        <begin position="20"/>
        <end position="133"/>
    </location>
</feature>
<dbReference type="OrthoDB" id="9071331at2759"/>
<feature type="repeat" description="NHL" evidence="2">
    <location>
        <begin position="418"/>
        <end position="458"/>
    </location>
</feature>
<evidence type="ECO:0000313" key="4">
    <source>
        <dbReference type="EMBL" id="KAF0976242.1"/>
    </source>
</evidence>
<dbReference type="Proteomes" id="UP000444721">
    <property type="component" value="Unassembled WGS sequence"/>
</dbReference>
<evidence type="ECO:0000256" key="2">
    <source>
        <dbReference type="PROSITE-ProRule" id="PRU00504"/>
    </source>
</evidence>
<dbReference type="PROSITE" id="PS50021">
    <property type="entry name" value="CH"/>
    <property type="match status" value="2"/>
</dbReference>
<sequence length="592" mass="67613">MSSQRSPLKQMKQHNTNDVSKDVAIFSQWINSRLKENPQTSHLSVTNLFQDVKSGVILCNLYKILSQDSSFTYNQTPKTDFHMMDNLQKVINQMNDYLEFQNANSIKYSAETIFHQSETHVLGLLWQFILRFDIKEISEDGRSGEEALLYWCQKQTKNYYPFVNIVDFGKSFQDGLAFCALLHNYQPQWIDFKAQTELEDPKKTLELSFDLAEKYLNIPKSLNANDLLGTSVIDERIVMTYVSNFWKLMSPISRNRKDKKKHVVDESSVNSSFKSPRTFFSKKRQTHSVSPTFSFRSFIEVGLGVSDVRIDYKNQFILVTDYEHNRINIYDLESKEFKASFETPSTPRYIAVHYDGLDSSQHGNEMNVTSPRNGSTNGSGGNTFVIVSLSDDTVRKYQLNLEAIKKNATDEIATCVWICGTKGRYFNQFDIPLGVAVHQGLVYVCDFENNRIQVLDAMSGEFKAQFGRYGQSKGQFYGPHDIDIDSNGNLVVAECWNNRVQVLSNTDGSHLDFANGNVEILHPRGVTVDRTSGNVIVSEYSTHKIHTFSSDGNLLSTFEGDQQNFPYGMCVNEWAGELFVADYGYGRIQIYK</sequence>
<dbReference type="VEuPathDB" id="AmoebaDB:NF0096290"/>
<keyword evidence="5" id="KW-1185">Reference proteome</keyword>
<dbReference type="PANTHER" id="PTHR24104:SF25">
    <property type="entry name" value="PROTEIN LIN-41"/>
    <property type="match status" value="1"/>
</dbReference>
<feature type="repeat" description="NHL" evidence="2">
    <location>
        <begin position="463"/>
        <end position="506"/>
    </location>
</feature>
<evidence type="ECO:0000313" key="5">
    <source>
        <dbReference type="Proteomes" id="UP000444721"/>
    </source>
</evidence>
<dbReference type="EMBL" id="VFQX01000041">
    <property type="protein sequence ID" value="KAF0976242.1"/>
    <property type="molecule type" value="Genomic_DNA"/>
</dbReference>
<dbReference type="GO" id="GO:0008270">
    <property type="term" value="F:zinc ion binding"/>
    <property type="evidence" value="ECO:0007669"/>
    <property type="project" value="UniProtKB-KW"/>
</dbReference>
<dbReference type="InterPro" id="IPR001715">
    <property type="entry name" value="CH_dom"/>
</dbReference>
<dbReference type="RefSeq" id="XP_044560955.1">
    <property type="nucleotide sequence ID" value="XM_044708384.1"/>
</dbReference>
<dbReference type="Gene3D" id="2.120.10.30">
    <property type="entry name" value="TolB, C-terminal domain"/>
    <property type="match status" value="1"/>
</dbReference>
<accession>A0A6A5BMY4</accession>
<dbReference type="VEuPathDB" id="AmoebaDB:FDP41_004917"/>
<dbReference type="InterPro" id="IPR011042">
    <property type="entry name" value="6-blade_b-propeller_TolB-like"/>
</dbReference>
<dbReference type="InterPro" id="IPR001258">
    <property type="entry name" value="NHL_repeat"/>
</dbReference>
<dbReference type="VEuPathDB" id="AmoebaDB:NfTy_086250"/>
<dbReference type="PANTHER" id="PTHR24104">
    <property type="entry name" value="E3 UBIQUITIN-PROTEIN LIGASE NHLRC1-RELATED"/>
    <property type="match status" value="1"/>
</dbReference>